<dbReference type="Pfam" id="PF12625">
    <property type="entry name" value="Arabinose_bd"/>
    <property type="match status" value="1"/>
</dbReference>
<keyword evidence="4" id="KW-1185">Reference proteome</keyword>
<protein>
    <submittedName>
        <fullName evidence="3">Transcriptional regulator, AraC family</fullName>
    </submittedName>
</protein>
<reference evidence="4" key="1">
    <citation type="submission" date="2017-09" db="EMBL/GenBank/DDBJ databases">
        <authorList>
            <person name="Varghese N."/>
            <person name="Submissions S."/>
        </authorList>
    </citation>
    <scope>NUCLEOTIDE SEQUENCE [LARGE SCALE GENOMIC DNA]</scope>
    <source>
        <strain evidence="4">DSM 29961</strain>
    </source>
</reference>
<evidence type="ECO:0000259" key="2">
    <source>
        <dbReference type="Pfam" id="PF12625"/>
    </source>
</evidence>
<organism evidence="3 4">
    <name type="scientific">Spirosoma fluviale</name>
    <dbReference type="NCBI Taxonomy" id="1597977"/>
    <lineage>
        <taxon>Bacteria</taxon>
        <taxon>Pseudomonadati</taxon>
        <taxon>Bacteroidota</taxon>
        <taxon>Cytophagia</taxon>
        <taxon>Cytophagales</taxon>
        <taxon>Cytophagaceae</taxon>
        <taxon>Spirosoma</taxon>
    </lineage>
</organism>
<gene>
    <name evidence="3" type="ORF">SAMN06269250_0341</name>
</gene>
<dbReference type="PANTHER" id="PTHR47894">
    <property type="entry name" value="HTH-TYPE TRANSCRIPTIONAL REGULATOR GADX"/>
    <property type="match status" value="1"/>
</dbReference>
<dbReference type="InterPro" id="IPR032687">
    <property type="entry name" value="AraC-type_N"/>
</dbReference>
<dbReference type="RefSeq" id="WP_097124084.1">
    <property type="nucleotide sequence ID" value="NZ_OCNH01000001.1"/>
</dbReference>
<accession>A0A286F502</accession>
<dbReference type="Gene3D" id="1.10.10.60">
    <property type="entry name" value="Homeodomain-like"/>
    <property type="match status" value="1"/>
</dbReference>
<dbReference type="AlphaFoldDB" id="A0A286F502"/>
<feature type="domain" description="HTH-type transcriptional regulator AraC-type N-terminal" evidence="2">
    <location>
        <begin position="21"/>
        <end position="189"/>
    </location>
</feature>
<dbReference type="PANTHER" id="PTHR47894:SF4">
    <property type="entry name" value="HTH-TYPE TRANSCRIPTIONAL REGULATOR GADX"/>
    <property type="match status" value="1"/>
</dbReference>
<sequence>MCTNLSSQHLLNLLDYAVCKGLDRRLLLSQLDVPESDLTDEKGWVSLADYTRLWAGMLDLSRDPHLGLHYGYYLNLRALGLVYQISLASSSIEQALGLLADYLASTFPVINLVTTQHQDHLIIELQSSLLQNPLKNQVLDSVLFLMYREISLMIEDDIAEVQVPYSQLEEYQRLCASPITTANAHRLMVELRLVAGPINRRRLKNLDVLLPVFLQLLGQSPVRRSPFADQVRTMILNLCSPELPCLDEVVSQFAMSHRTFQRKLTEEGTSFRSIADDIKRQMATHLERGRTLGTQDIAYLLGYSASSAYLHAARKWRQQPAG</sequence>
<evidence type="ECO:0000313" key="4">
    <source>
        <dbReference type="Proteomes" id="UP000219452"/>
    </source>
</evidence>
<keyword evidence="1" id="KW-0238">DNA-binding</keyword>
<dbReference type="EMBL" id="OCNH01000001">
    <property type="protein sequence ID" value="SOD78196.1"/>
    <property type="molecule type" value="Genomic_DNA"/>
</dbReference>
<proteinExistence type="predicted"/>
<dbReference type="GO" id="GO:0003700">
    <property type="term" value="F:DNA-binding transcription factor activity"/>
    <property type="evidence" value="ECO:0007669"/>
    <property type="project" value="TreeGrafter"/>
</dbReference>
<dbReference type="Proteomes" id="UP000219452">
    <property type="component" value="Unassembled WGS sequence"/>
</dbReference>
<dbReference type="GO" id="GO:0000976">
    <property type="term" value="F:transcription cis-regulatory region binding"/>
    <property type="evidence" value="ECO:0007669"/>
    <property type="project" value="TreeGrafter"/>
</dbReference>
<name>A0A286F502_9BACT</name>
<dbReference type="GO" id="GO:0005829">
    <property type="term" value="C:cytosol"/>
    <property type="evidence" value="ECO:0007669"/>
    <property type="project" value="TreeGrafter"/>
</dbReference>
<evidence type="ECO:0000256" key="1">
    <source>
        <dbReference type="ARBA" id="ARBA00023125"/>
    </source>
</evidence>
<evidence type="ECO:0000313" key="3">
    <source>
        <dbReference type="EMBL" id="SOD78196.1"/>
    </source>
</evidence>